<accession>A0A915CJ70</accession>
<evidence type="ECO:0000313" key="3">
    <source>
        <dbReference type="WBParaSite" id="PgR199X_g002_t01"/>
    </source>
</evidence>
<protein>
    <submittedName>
        <fullName evidence="3">Uncharacterized protein</fullName>
    </submittedName>
</protein>
<sequence>MRLVWSSGYMISGQGPINRHGTSSEIKPANRYCCNVASAKDELEKFWSQERRKNKSGRRQNAQREIKMKQDREITEEWALATEEREPVFDAPPFTNISEESFKEQGKSTADAIRDDAEEIIEAASDAFQKSSAALARELEDIAFRWRWIVGGAIAAVLAKWKAELDRSAKASLAKTRQSDIGKDQGQAPGMELRAPY</sequence>
<dbReference type="Proteomes" id="UP000887569">
    <property type="component" value="Unplaced"/>
</dbReference>
<dbReference type="WBParaSite" id="PgR199X_g002_t01">
    <property type="protein sequence ID" value="PgR199X_g002_t01"/>
    <property type="gene ID" value="PgR199X_g002"/>
</dbReference>
<dbReference type="AlphaFoldDB" id="A0A915CJ70"/>
<evidence type="ECO:0000313" key="2">
    <source>
        <dbReference type="Proteomes" id="UP000887569"/>
    </source>
</evidence>
<proteinExistence type="predicted"/>
<name>A0A915CJ70_PARUN</name>
<feature type="region of interest" description="Disordered" evidence="1">
    <location>
        <begin position="172"/>
        <end position="197"/>
    </location>
</feature>
<keyword evidence="2" id="KW-1185">Reference proteome</keyword>
<reference evidence="3" key="1">
    <citation type="submission" date="2022-11" db="UniProtKB">
        <authorList>
            <consortium name="WormBaseParasite"/>
        </authorList>
    </citation>
    <scope>IDENTIFICATION</scope>
</reference>
<evidence type="ECO:0000256" key="1">
    <source>
        <dbReference type="SAM" id="MobiDB-lite"/>
    </source>
</evidence>
<organism evidence="2 3">
    <name type="scientific">Parascaris univalens</name>
    <name type="common">Nematode worm</name>
    <dbReference type="NCBI Taxonomy" id="6257"/>
    <lineage>
        <taxon>Eukaryota</taxon>
        <taxon>Metazoa</taxon>
        <taxon>Ecdysozoa</taxon>
        <taxon>Nematoda</taxon>
        <taxon>Chromadorea</taxon>
        <taxon>Rhabditida</taxon>
        <taxon>Spirurina</taxon>
        <taxon>Ascaridomorpha</taxon>
        <taxon>Ascaridoidea</taxon>
        <taxon>Ascarididae</taxon>
        <taxon>Parascaris</taxon>
    </lineage>
</organism>